<dbReference type="GO" id="GO:0042555">
    <property type="term" value="C:MCM complex"/>
    <property type="evidence" value="ECO:0007669"/>
    <property type="project" value="InterPro"/>
</dbReference>
<reference evidence="1 3" key="1">
    <citation type="submission" date="2008-03" db="EMBL/GenBank/DDBJ databases">
        <title>Annotation of Ixodes scapularis.</title>
        <authorList>
            <consortium name="Ixodes scapularis Genome Project Consortium"/>
            <person name="Caler E."/>
            <person name="Hannick L.I."/>
            <person name="Bidwell S."/>
            <person name="Joardar V."/>
            <person name="Thiagarajan M."/>
            <person name="Amedeo P."/>
            <person name="Galinsky K.J."/>
            <person name="Schobel S."/>
            <person name="Inman J."/>
            <person name="Hostetler J."/>
            <person name="Miller J."/>
            <person name="Hammond M."/>
            <person name="Megy K."/>
            <person name="Lawson D."/>
            <person name="Kodira C."/>
            <person name="Sutton G."/>
            <person name="Meyer J."/>
            <person name="Hill C.A."/>
            <person name="Birren B."/>
            <person name="Nene V."/>
            <person name="Collins F."/>
            <person name="Alarcon-Chaidez F."/>
            <person name="Wikel S."/>
            <person name="Strausberg R."/>
        </authorList>
    </citation>
    <scope>NUCLEOTIDE SEQUENCE [LARGE SCALE GENOMIC DNA]</scope>
    <source>
        <strain evidence="3">Wikel</strain>
        <strain evidence="1">Wikel colony</strain>
    </source>
</reference>
<dbReference type="EMBL" id="DS766483">
    <property type="protein sequence ID" value="EEC08911.1"/>
    <property type="molecule type" value="Genomic_DNA"/>
</dbReference>
<sequence length="98" mass="11139">MWACCASSAQCVPPKTYVSARRQLDLNQLVRTADVGKTRTADLPHIYLVKYNCNRCDYDQGPFVLWHSEDLKPGSCPECHSYGTFTVKKKQVRRGIIC</sequence>
<dbReference type="PaxDb" id="6945-B7PQN9"/>
<dbReference type="GO" id="GO:0005524">
    <property type="term" value="F:ATP binding"/>
    <property type="evidence" value="ECO:0007669"/>
    <property type="project" value="InterPro"/>
</dbReference>
<dbReference type="VEuPathDB" id="VectorBase:ISCW005442"/>
<dbReference type="VEuPathDB" id="VectorBase:ISCI005442"/>
<keyword evidence="3" id="KW-1185">Reference proteome</keyword>
<proteinExistence type="predicted"/>
<dbReference type="InterPro" id="IPR008045">
    <property type="entry name" value="MCM2"/>
</dbReference>
<dbReference type="GO" id="GO:0006270">
    <property type="term" value="P:DNA replication initiation"/>
    <property type="evidence" value="ECO:0007669"/>
    <property type="project" value="InterPro"/>
</dbReference>
<name>B7PQN9_IXOSC</name>
<gene>
    <name evidence="1" type="ORF">IscW_ISCW005442</name>
</gene>
<dbReference type="GO" id="GO:0005634">
    <property type="term" value="C:nucleus"/>
    <property type="evidence" value="ECO:0007669"/>
    <property type="project" value="InterPro"/>
</dbReference>
<dbReference type="HOGENOM" id="CLU_195678_0_0_1"/>
<dbReference type="GO" id="GO:0003677">
    <property type="term" value="F:DNA binding"/>
    <property type="evidence" value="ECO:0007669"/>
    <property type="project" value="InterPro"/>
</dbReference>
<protein>
    <submittedName>
        <fullName evidence="1 2">DNA replication licensing factor MCM2, putative</fullName>
    </submittedName>
</protein>
<reference evidence="2" key="2">
    <citation type="submission" date="2020-05" db="UniProtKB">
        <authorList>
            <consortium name="EnsemblMetazoa"/>
        </authorList>
    </citation>
    <scope>IDENTIFICATION</scope>
    <source>
        <strain evidence="2">wikel</strain>
    </source>
</reference>
<evidence type="ECO:0000313" key="3">
    <source>
        <dbReference type="Proteomes" id="UP000001555"/>
    </source>
</evidence>
<dbReference type="AlphaFoldDB" id="B7PQN9"/>
<organism>
    <name type="scientific">Ixodes scapularis</name>
    <name type="common">Black-legged tick</name>
    <name type="synonym">Deer tick</name>
    <dbReference type="NCBI Taxonomy" id="6945"/>
    <lineage>
        <taxon>Eukaryota</taxon>
        <taxon>Metazoa</taxon>
        <taxon>Ecdysozoa</taxon>
        <taxon>Arthropoda</taxon>
        <taxon>Chelicerata</taxon>
        <taxon>Arachnida</taxon>
        <taxon>Acari</taxon>
        <taxon>Parasitiformes</taxon>
        <taxon>Ixodida</taxon>
        <taxon>Ixodoidea</taxon>
        <taxon>Ixodidae</taxon>
        <taxon>Ixodinae</taxon>
        <taxon>Ixodes</taxon>
    </lineage>
</organism>
<evidence type="ECO:0000313" key="1">
    <source>
        <dbReference type="EMBL" id="EEC08911.1"/>
    </source>
</evidence>
<evidence type="ECO:0000313" key="2">
    <source>
        <dbReference type="EnsemblMetazoa" id="ISCW005442-PA"/>
    </source>
</evidence>
<dbReference type="STRING" id="6945.B7PQN9"/>
<dbReference type="EnsemblMetazoa" id="ISCW005442-RA">
    <property type="protein sequence ID" value="ISCW005442-PA"/>
    <property type="gene ID" value="ISCW005442"/>
</dbReference>
<accession>B7PQN9</accession>
<dbReference type="EMBL" id="ABJB011016642">
    <property type="status" value="NOT_ANNOTATED_CDS"/>
    <property type="molecule type" value="Genomic_DNA"/>
</dbReference>
<dbReference type="InParanoid" id="B7PQN9"/>
<dbReference type="Proteomes" id="UP000001555">
    <property type="component" value="Unassembled WGS sequence"/>
</dbReference>
<dbReference type="PRINTS" id="PR01658">
    <property type="entry name" value="MCMPROTEIN2"/>
</dbReference>